<evidence type="ECO:0000313" key="3">
    <source>
        <dbReference type="Proteomes" id="UP001590951"/>
    </source>
</evidence>
<feature type="compositionally biased region" description="Basic residues" evidence="1">
    <location>
        <begin position="35"/>
        <end position="44"/>
    </location>
</feature>
<dbReference type="Proteomes" id="UP001590951">
    <property type="component" value="Unassembled WGS sequence"/>
</dbReference>
<protein>
    <submittedName>
        <fullName evidence="2">Uncharacterized protein</fullName>
    </submittedName>
</protein>
<comment type="caution">
    <text evidence="2">The sequence shown here is derived from an EMBL/GenBank/DDBJ whole genome shotgun (WGS) entry which is preliminary data.</text>
</comment>
<evidence type="ECO:0000256" key="1">
    <source>
        <dbReference type="SAM" id="MobiDB-lite"/>
    </source>
</evidence>
<dbReference type="EMBL" id="JBHFEH010000011">
    <property type="protein sequence ID" value="KAL2055370.1"/>
    <property type="molecule type" value="Genomic_DNA"/>
</dbReference>
<proteinExistence type="predicted"/>
<name>A0ABR4BC27_9LECA</name>
<organism evidence="2 3">
    <name type="scientific">Lepraria finkii</name>
    <dbReference type="NCBI Taxonomy" id="1340010"/>
    <lineage>
        <taxon>Eukaryota</taxon>
        <taxon>Fungi</taxon>
        <taxon>Dikarya</taxon>
        <taxon>Ascomycota</taxon>
        <taxon>Pezizomycotina</taxon>
        <taxon>Lecanoromycetes</taxon>
        <taxon>OSLEUM clade</taxon>
        <taxon>Lecanoromycetidae</taxon>
        <taxon>Lecanorales</taxon>
        <taxon>Lecanorineae</taxon>
        <taxon>Stereocaulaceae</taxon>
        <taxon>Lepraria</taxon>
    </lineage>
</organism>
<accession>A0ABR4BC27</accession>
<keyword evidence="3" id="KW-1185">Reference proteome</keyword>
<reference evidence="2 3" key="1">
    <citation type="submission" date="2024-09" db="EMBL/GenBank/DDBJ databases">
        <title>Rethinking Asexuality: The Enigmatic Case of Functional Sexual Genes in Lepraria (Stereocaulaceae).</title>
        <authorList>
            <person name="Doellman M."/>
            <person name="Sun Y."/>
            <person name="Barcenas-Pena A."/>
            <person name="Lumbsch H.T."/>
            <person name="Grewe F."/>
        </authorList>
    </citation>
    <scope>NUCLEOTIDE SEQUENCE [LARGE SCALE GENOMIC DNA]</scope>
    <source>
        <strain evidence="2 3">Grewe 0041</strain>
    </source>
</reference>
<sequence length="127" mass="13711">MQYSAFFATLALPFQSTSSPLAERSRPTPTSNLGRLRRHPKRNRPSNYALTLEKGQDGGICGSFWDNLHGTCGDGITSTNCVSTNETANIAFTVPVKCQNWQIQNTGLVASEPHIGGGMLVDDLVAE</sequence>
<feature type="region of interest" description="Disordered" evidence="1">
    <location>
        <begin position="18"/>
        <end position="49"/>
    </location>
</feature>
<evidence type="ECO:0000313" key="2">
    <source>
        <dbReference type="EMBL" id="KAL2055370.1"/>
    </source>
</evidence>
<gene>
    <name evidence="2" type="ORF">ABVK25_004178</name>
</gene>